<reference evidence="15 16" key="1">
    <citation type="submission" date="2023-06" db="EMBL/GenBank/DDBJ databases">
        <title>Five Gram-positive bacteria isolated from mangrove sediments in Shenzhen, Guangdong, China.</title>
        <authorList>
            <person name="Yu S."/>
            <person name="Zheng W."/>
            <person name="Huang Y."/>
        </authorList>
    </citation>
    <scope>NUCLEOTIDE SEQUENCE [LARGE SCALE GENOMIC DNA]</scope>
    <source>
        <strain evidence="15 16">SaN35-3</strain>
    </source>
</reference>
<evidence type="ECO:0000256" key="5">
    <source>
        <dbReference type="ARBA" id="ARBA00022490"/>
    </source>
</evidence>
<dbReference type="EMBL" id="CP129013">
    <property type="protein sequence ID" value="WLR43995.1"/>
    <property type="molecule type" value="Genomic_DNA"/>
</dbReference>
<evidence type="ECO:0000256" key="10">
    <source>
        <dbReference type="ARBA" id="ARBA00025699"/>
    </source>
</evidence>
<dbReference type="NCBIfam" id="TIGR00046">
    <property type="entry name" value="RsmE family RNA methyltransferase"/>
    <property type="match status" value="1"/>
</dbReference>
<organism evidence="15 16">
    <name type="scientific">Bacillus carboniphilus</name>
    <dbReference type="NCBI Taxonomy" id="86663"/>
    <lineage>
        <taxon>Bacteria</taxon>
        <taxon>Bacillati</taxon>
        <taxon>Bacillota</taxon>
        <taxon>Bacilli</taxon>
        <taxon>Bacillales</taxon>
        <taxon>Bacillaceae</taxon>
        <taxon>Bacillus</taxon>
    </lineage>
</organism>
<evidence type="ECO:0000256" key="12">
    <source>
        <dbReference type="PIRNR" id="PIRNR015601"/>
    </source>
</evidence>
<dbReference type="Proteomes" id="UP001197974">
    <property type="component" value="Chromosome"/>
</dbReference>
<evidence type="ECO:0000256" key="4">
    <source>
        <dbReference type="ARBA" id="ARBA00013673"/>
    </source>
</evidence>
<gene>
    <name evidence="15" type="ORF">LC087_07790</name>
</gene>
<comment type="catalytic activity">
    <reaction evidence="11 12">
        <text>uridine(1498) in 16S rRNA + S-adenosyl-L-methionine = N(3)-methyluridine(1498) in 16S rRNA + S-adenosyl-L-homocysteine + H(+)</text>
        <dbReference type="Rhea" id="RHEA:42920"/>
        <dbReference type="Rhea" id="RHEA-COMP:10283"/>
        <dbReference type="Rhea" id="RHEA-COMP:10284"/>
        <dbReference type="ChEBI" id="CHEBI:15378"/>
        <dbReference type="ChEBI" id="CHEBI:57856"/>
        <dbReference type="ChEBI" id="CHEBI:59789"/>
        <dbReference type="ChEBI" id="CHEBI:65315"/>
        <dbReference type="ChEBI" id="CHEBI:74502"/>
        <dbReference type="EC" id="2.1.1.193"/>
    </reaction>
</comment>
<dbReference type="RefSeq" id="WP_226539854.1">
    <property type="nucleotide sequence ID" value="NZ_CP129013.1"/>
</dbReference>
<evidence type="ECO:0000256" key="1">
    <source>
        <dbReference type="ARBA" id="ARBA00004496"/>
    </source>
</evidence>
<dbReference type="InterPro" id="IPR029026">
    <property type="entry name" value="tRNA_m1G_MTases_N"/>
</dbReference>
<dbReference type="Pfam" id="PF04452">
    <property type="entry name" value="Methyltrans_RNA"/>
    <property type="match status" value="1"/>
</dbReference>
<dbReference type="PIRSF" id="PIRSF015601">
    <property type="entry name" value="MTase_slr0722"/>
    <property type="match status" value="1"/>
</dbReference>
<dbReference type="SUPFAM" id="SSF75217">
    <property type="entry name" value="alpha/beta knot"/>
    <property type="match status" value="1"/>
</dbReference>
<protein>
    <recommendedName>
        <fullName evidence="4 12">Ribosomal RNA small subunit methyltransferase E</fullName>
        <ecNumber evidence="3 12">2.1.1.193</ecNumber>
    </recommendedName>
</protein>
<name>A0ABY9JZX9_9BACI</name>
<dbReference type="Gene3D" id="2.40.240.20">
    <property type="entry name" value="Hypothetical PUA domain-like, domain 1"/>
    <property type="match status" value="1"/>
</dbReference>
<evidence type="ECO:0000256" key="7">
    <source>
        <dbReference type="ARBA" id="ARBA00022603"/>
    </source>
</evidence>
<dbReference type="Pfam" id="PF20260">
    <property type="entry name" value="PUA_4"/>
    <property type="match status" value="1"/>
</dbReference>
<dbReference type="InterPro" id="IPR046887">
    <property type="entry name" value="RsmE_PUA-like"/>
</dbReference>
<evidence type="ECO:0000313" key="15">
    <source>
        <dbReference type="EMBL" id="WLR43995.1"/>
    </source>
</evidence>
<dbReference type="InterPro" id="IPR029028">
    <property type="entry name" value="Alpha/beta_knot_MTases"/>
</dbReference>
<evidence type="ECO:0000259" key="13">
    <source>
        <dbReference type="Pfam" id="PF04452"/>
    </source>
</evidence>
<dbReference type="NCBIfam" id="NF008691">
    <property type="entry name" value="PRK11713.1-4"/>
    <property type="match status" value="1"/>
</dbReference>
<keyword evidence="16" id="KW-1185">Reference proteome</keyword>
<dbReference type="CDD" id="cd18084">
    <property type="entry name" value="RsmE-like"/>
    <property type="match status" value="1"/>
</dbReference>
<dbReference type="SUPFAM" id="SSF88697">
    <property type="entry name" value="PUA domain-like"/>
    <property type="match status" value="1"/>
</dbReference>
<evidence type="ECO:0000256" key="9">
    <source>
        <dbReference type="ARBA" id="ARBA00022691"/>
    </source>
</evidence>
<keyword evidence="9 12" id="KW-0949">S-adenosyl-L-methionine</keyword>
<dbReference type="EC" id="2.1.1.193" evidence="3 12"/>
<dbReference type="GO" id="GO:0032259">
    <property type="term" value="P:methylation"/>
    <property type="evidence" value="ECO:0007669"/>
    <property type="project" value="UniProtKB-KW"/>
</dbReference>
<feature type="domain" description="Ribosomal RNA small subunit methyltransferase E PUA-like" evidence="14">
    <location>
        <begin position="19"/>
        <end position="61"/>
    </location>
</feature>
<dbReference type="Gene3D" id="3.40.1280.10">
    <property type="match status" value="1"/>
</dbReference>
<proteinExistence type="inferred from homology"/>
<keyword evidence="8 12" id="KW-0808">Transferase</keyword>
<evidence type="ECO:0000256" key="2">
    <source>
        <dbReference type="ARBA" id="ARBA00005528"/>
    </source>
</evidence>
<evidence type="ECO:0000259" key="14">
    <source>
        <dbReference type="Pfam" id="PF20260"/>
    </source>
</evidence>
<keyword evidence="5 12" id="KW-0963">Cytoplasm</keyword>
<sequence length="251" mass="28715">MQRYFVSIKREDIEDQVKITGDDVHHISRVMRMKENEPLIICTLDGYTAKGLIQKITDDFVMVDRLSWIKSSSELPVHVTIASGMPKGDKLEYIIQKGTELGAKEFVPFNATRSIVKLDQKKIKNKVVRWNKIAKEAAEQSHRSLVPMVEKPLSFEELIEKASNYNYKIVAYEEESKQGEAKKLHQIISTIEKDQSLFVLFGPEGGFTEKELEILKENGFISCSLGPRILRAETAPLYLLSAVSYYLELMR</sequence>
<evidence type="ECO:0000256" key="8">
    <source>
        <dbReference type="ARBA" id="ARBA00022679"/>
    </source>
</evidence>
<dbReference type="PANTHER" id="PTHR30027">
    <property type="entry name" value="RIBOSOMAL RNA SMALL SUBUNIT METHYLTRANSFERASE E"/>
    <property type="match status" value="1"/>
</dbReference>
<feature type="domain" description="Ribosomal RNA small subunit methyltransferase E methyltransferase" evidence="13">
    <location>
        <begin position="74"/>
        <end position="243"/>
    </location>
</feature>
<evidence type="ECO:0000313" key="16">
    <source>
        <dbReference type="Proteomes" id="UP001197974"/>
    </source>
</evidence>
<evidence type="ECO:0000256" key="11">
    <source>
        <dbReference type="ARBA" id="ARBA00047944"/>
    </source>
</evidence>
<evidence type="ECO:0000256" key="6">
    <source>
        <dbReference type="ARBA" id="ARBA00022552"/>
    </source>
</evidence>
<dbReference type="InterPro" id="IPR015947">
    <property type="entry name" value="PUA-like_sf"/>
</dbReference>
<keyword evidence="6 12" id="KW-0698">rRNA processing</keyword>
<dbReference type="GO" id="GO:0008168">
    <property type="term" value="F:methyltransferase activity"/>
    <property type="evidence" value="ECO:0007669"/>
    <property type="project" value="UniProtKB-KW"/>
</dbReference>
<evidence type="ECO:0000256" key="3">
    <source>
        <dbReference type="ARBA" id="ARBA00012328"/>
    </source>
</evidence>
<comment type="subcellular location">
    <subcellularLocation>
        <location evidence="1 12">Cytoplasm</location>
    </subcellularLocation>
</comment>
<dbReference type="InterPro" id="IPR046886">
    <property type="entry name" value="RsmE_MTase_dom"/>
</dbReference>
<comment type="function">
    <text evidence="10 12">Specifically methylates the N3 position of the uracil ring of uridine 1498 (m3U1498) in 16S rRNA. Acts on the fully assembled 30S ribosomal subunit.</text>
</comment>
<accession>A0ABY9JZX9</accession>
<keyword evidence="7 12" id="KW-0489">Methyltransferase</keyword>
<comment type="similarity">
    <text evidence="2 12">Belongs to the RNA methyltransferase RsmE family.</text>
</comment>
<dbReference type="PANTHER" id="PTHR30027:SF3">
    <property type="entry name" value="16S RRNA (URACIL(1498)-N(3))-METHYLTRANSFERASE"/>
    <property type="match status" value="1"/>
</dbReference>
<dbReference type="InterPro" id="IPR006700">
    <property type="entry name" value="RsmE"/>
</dbReference>